<evidence type="ECO:0000313" key="2">
    <source>
        <dbReference type="Proteomes" id="UP000708208"/>
    </source>
</evidence>
<sequence length="20" mass="2404">ESSFVELRSNFRCRAETRIC</sequence>
<protein>
    <submittedName>
        <fullName evidence="1">Uncharacterized protein</fullName>
    </submittedName>
</protein>
<organism evidence="1 2">
    <name type="scientific">Allacma fusca</name>
    <dbReference type="NCBI Taxonomy" id="39272"/>
    <lineage>
        <taxon>Eukaryota</taxon>
        <taxon>Metazoa</taxon>
        <taxon>Ecdysozoa</taxon>
        <taxon>Arthropoda</taxon>
        <taxon>Hexapoda</taxon>
        <taxon>Collembola</taxon>
        <taxon>Symphypleona</taxon>
        <taxon>Sminthuridae</taxon>
        <taxon>Allacma</taxon>
    </lineage>
</organism>
<proteinExistence type="predicted"/>
<evidence type="ECO:0000313" key="1">
    <source>
        <dbReference type="EMBL" id="CAG7659257.1"/>
    </source>
</evidence>
<gene>
    <name evidence="1" type="ORF">AFUS01_LOCUS1086</name>
</gene>
<dbReference type="AlphaFoldDB" id="A0A8J2JMK7"/>
<dbReference type="Proteomes" id="UP000708208">
    <property type="component" value="Unassembled WGS sequence"/>
</dbReference>
<feature type="non-terminal residue" evidence="1">
    <location>
        <position position="1"/>
    </location>
</feature>
<name>A0A8J2JMK7_9HEXA</name>
<accession>A0A8J2JMK7</accession>
<keyword evidence="2" id="KW-1185">Reference proteome</keyword>
<reference evidence="1" key="1">
    <citation type="submission" date="2021-06" db="EMBL/GenBank/DDBJ databases">
        <authorList>
            <person name="Hodson N. C."/>
            <person name="Mongue J. A."/>
            <person name="Jaron S. K."/>
        </authorList>
    </citation>
    <scope>NUCLEOTIDE SEQUENCE</scope>
</reference>
<comment type="caution">
    <text evidence="1">The sequence shown here is derived from an EMBL/GenBank/DDBJ whole genome shotgun (WGS) entry which is preliminary data.</text>
</comment>
<dbReference type="EMBL" id="CAJVCH010006021">
    <property type="protein sequence ID" value="CAG7659257.1"/>
    <property type="molecule type" value="Genomic_DNA"/>
</dbReference>